<protein>
    <submittedName>
        <fullName evidence="5">B-cell receptor CD22</fullName>
    </submittedName>
</protein>
<evidence type="ECO:0000256" key="1">
    <source>
        <dbReference type="SAM" id="MobiDB-lite"/>
    </source>
</evidence>
<dbReference type="SUPFAM" id="SSF48726">
    <property type="entry name" value="Immunoglobulin"/>
    <property type="match status" value="3"/>
</dbReference>
<proteinExistence type="predicted"/>
<feature type="domain" description="Ig-like" evidence="3">
    <location>
        <begin position="221"/>
        <end position="298"/>
    </location>
</feature>
<dbReference type="Gene3D" id="2.60.40.10">
    <property type="entry name" value="Immunoglobulins"/>
    <property type="match status" value="3"/>
</dbReference>
<accession>A0AAJ8B5Q7</accession>
<feature type="domain" description="Ig-like" evidence="3">
    <location>
        <begin position="308"/>
        <end position="386"/>
    </location>
</feature>
<reference evidence="5" key="1">
    <citation type="submission" date="2025-08" db="UniProtKB">
        <authorList>
            <consortium name="RefSeq"/>
        </authorList>
    </citation>
    <scope>IDENTIFICATION</scope>
    <source>
        <tissue evidence="5">Brain</tissue>
    </source>
</reference>
<dbReference type="InterPro" id="IPR003599">
    <property type="entry name" value="Ig_sub"/>
</dbReference>
<dbReference type="SMART" id="SM00408">
    <property type="entry name" value="IGc2"/>
    <property type="match status" value="2"/>
</dbReference>
<dbReference type="Pfam" id="PF13927">
    <property type="entry name" value="Ig_3"/>
    <property type="match status" value="1"/>
</dbReference>
<dbReference type="Pfam" id="PF13895">
    <property type="entry name" value="Ig_2"/>
    <property type="match status" value="1"/>
</dbReference>
<feature type="region of interest" description="Disordered" evidence="1">
    <location>
        <begin position="1"/>
        <end position="24"/>
    </location>
</feature>
<sequence>MQDEEPVDLRTDSESSSPDAGVHGQPCNTVTYTNRSICAFKGSSVDISCTYNSHKDKVEAKFWFRPQHGHQWQNPSEPGDLGQDSQYSSRVQVLETETRFSTLRITNLRESDSSENRFKFKTPSFEWGSSLSGTTLTVTALQIVVTRIVTVHESYTEAELNCHSSCSPTGHFSYVWFKNGQKLLEETSTYTHDFYPGDSITCAFKGYEGHRSPSVYALEVPSVSVSPSGQIVEGSSVTLTCSSDANPAANYTWYKENPTLHEGPEGNYHFTSVSSEDRGIYHCKTENQFGQINSSTISLYIQYPPKLPSVSVSPSGQIVEGSSVTLTCSSDANPAANYTWYKENEDSPKASGQIFTITDFRAEHSGNYYCEAQNERGRYKSTLYLTVVAGTSVPCFVVLVILLCIFLWRSRGCALCSPSVAV</sequence>
<dbReference type="InterPro" id="IPR007110">
    <property type="entry name" value="Ig-like_dom"/>
</dbReference>
<evidence type="ECO:0000259" key="3">
    <source>
        <dbReference type="PROSITE" id="PS50835"/>
    </source>
</evidence>
<dbReference type="PANTHER" id="PTHR46013:SF4">
    <property type="entry name" value="B-CELL RECEPTOR CD22-RELATED"/>
    <property type="match status" value="1"/>
</dbReference>
<dbReference type="InterPro" id="IPR003598">
    <property type="entry name" value="Ig_sub2"/>
</dbReference>
<dbReference type="SMART" id="SM00409">
    <property type="entry name" value="IG"/>
    <property type="match status" value="3"/>
</dbReference>
<feature type="transmembrane region" description="Helical" evidence="2">
    <location>
        <begin position="383"/>
        <end position="408"/>
    </location>
</feature>
<evidence type="ECO:0000313" key="4">
    <source>
        <dbReference type="Proteomes" id="UP000694890"/>
    </source>
</evidence>
<dbReference type="PROSITE" id="PS50835">
    <property type="entry name" value="IG_LIKE"/>
    <property type="match status" value="2"/>
</dbReference>
<dbReference type="PANTHER" id="PTHR46013">
    <property type="entry name" value="VASCULAR CELL ADHESION MOLECULE 1"/>
    <property type="match status" value="1"/>
</dbReference>
<organism evidence="4 5">
    <name type="scientific">Lates calcarifer</name>
    <name type="common">Barramundi</name>
    <name type="synonym">Holocentrus calcarifer</name>
    <dbReference type="NCBI Taxonomy" id="8187"/>
    <lineage>
        <taxon>Eukaryota</taxon>
        <taxon>Metazoa</taxon>
        <taxon>Chordata</taxon>
        <taxon>Craniata</taxon>
        <taxon>Vertebrata</taxon>
        <taxon>Euteleostomi</taxon>
        <taxon>Actinopterygii</taxon>
        <taxon>Neopterygii</taxon>
        <taxon>Teleostei</taxon>
        <taxon>Neoteleostei</taxon>
        <taxon>Acanthomorphata</taxon>
        <taxon>Carangaria</taxon>
        <taxon>Carangaria incertae sedis</taxon>
        <taxon>Centropomidae</taxon>
        <taxon>Lates</taxon>
    </lineage>
</organism>
<dbReference type="Proteomes" id="UP000694890">
    <property type="component" value="Linkage group LG5"/>
</dbReference>
<keyword evidence="5" id="KW-0675">Receptor</keyword>
<evidence type="ECO:0000313" key="5">
    <source>
        <dbReference type="RefSeq" id="XP_050926210.1"/>
    </source>
</evidence>
<dbReference type="KEGG" id="lcf:108880811"/>
<evidence type="ECO:0000256" key="2">
    <source>
        <dbReference type="SAM" id="Phobius"/>
    </source>
</evidence>
<dbReference type="RefSeq" id="XP_050926210.1">
    <property type="nucleotide sequence ID" value="XM_051070253.1"/>
</dbReference>
<dbReference type="InterPro" id="IPR013783">
    <property type="entry name" value="Ig-like_fold"/>
</dbReference>
<dbReference type="GeneID" id="108880811"/>
<gene>
    <name evidence="5" type="primary">LOC108880811</name>
</gene>
<dbReference type="AlphaFoldDB" id="A0AAJ8B5Q7"/>
<name>A0AAJ8B5Q7_LATCA</name>
<keyword evidence="2" id="KW-0812">Transmembrane</keyword>
<keyword evidence="2" id="KW-1133">Transmembrane helix</keyword>
<keyword evidence="2" id="KW-0472">Membrane</keyword>
<dbReference type="InterPro" id="IPR036179">
    <property type="entry name" value="Ig-like_dom_sf"/>
</dbReference>